<evidence type="ECO:0000313" key="10">
    <source>
        <dbReference type="Proteomes" id="UP000188533"/>
    </source>
</evidence>
<dbReference type="Proteomes" id="UP000188533">
    <property type="component" value="Unassembled WGS sequence"/>
</dbReference>
<dbReference type="InterPro" id="IPR054692">
    <property type="entry name" value="LeuA-like_post-cat"/>
</dbReference>
<dbReference type="PROSITE" id="PS50991">
    <property type="entry name" value="PYR_CT"/>
    <property type="match status" value="1"/>
</dbReference>
<feature type="domain" description="Pyruvate carboxyltransferase" evidence="8">
    <location>
        <begin position="146"/>
        <end position="424"/>
    </location>
</feature>
<dbReference type="GO" id="GO:0003852">
    <property type="term" value="F:2-isopropylmalate synthase activity"/>
    <property type="evidence" value="ECO:0007669"/>
    <property type="project" value="UniProtKB-EC"/>
</dbReference>
<dbReference type="SUPFAM" id="SSF110921">
    <property type="entry name" value="2-isopropylmalate synthase LeuA, allosteric (dimerisation) domain"/>
    <property type="match status" value="1"/>
</dbReference>
<dbReference type="PROSITE" id="PS00816">
    <property type="entry name" value="AIPM_HOMOCIT_SYNTH_2"/>
    <property type="match status" value="1"/>
</dbReference>
<dbReference type="NCBIfam" id="NF002991">
    <property type="entry name" value="PRK03739.1"/>
    <property type="match status" value="1"/>
</dbReference>
<evidence type="ECO:0000256" key="7">
    <source>
        <dbReference type="SAM" id="MobiDB-lite"/>
    </source>
</evidence>
<dbReference type="InterPro" id="IPR002034">
    <property type="entry name" value="AIPM/Hcit_synth_CS"/>
</dbReference>
<keyword evidence="5" id="KW-0808">Transferase</keyword>
<protein>
    <recommendedName>
        <fullName evidence="3">2-isopropylmalate synthase</fullName>
        <ecNumber evidence="3">2.3.3.13</ecNumber>
    </recommendedName>
</protein>
<dbReference type="GO" id="GO:0005739">
    <property type="term" value="C:mitochondrion"/>
    <property type="evidence" value="ECO:0007669"/>
    <property type="project" value="TreeGrafter"/>
</dbReference>
<dbReference type="CDD" id="cd07942">
    <property type="entry name" value="DRE_TIM_LeuA"/>
    <property type="match status" value="1"/>
</dbReference>
<evidence type="ECO:0000256" key="5">
    <source>
        <dbReference type="ARBA" id="ARBA00022679"/>
    </source>
</evidence>
<feature type="region of interest" description="Disordered" evidence="7">
    <location>
        <begin position="586"/>
        <end position="606"/>
    </location>
</feature>
<evidence type="ECO:0000256" key="1">
    <source>
        <dbReference type="ARBA" id="ARBA00000064"/>
    </source>
</evidence>
<evidence type="ECO:0000256" key="4">
    <source>
        <dbReference type="ARBA" id="ARBA00022605"/>
    </source>
</evidence>
<keyword evidence="10" id="KW-1185">Reference proteome</keyword>
<evidence type="ECO:0000256" key="3">
    <source>
        <dbReference type="ARBA" id="ARBA00012973"/>
    </source>
</evidence>
<dbReference type="InterPro" id="IPR000891">
    <property type="entry name" value="PYR_CT"/>
</dbReference>
<reference evidence="9 10" key="1">
    <citation type="submission" date="2016-08" db="EMBL/GenBank/DDBJ databases">
        <authorList>
            <consortium name="Lentinula edodes genome sequencing consortium"/>
            <person name="Sakamoto Y."/>
            <person name="Nakade K."/>
            <person name="Sato S."/>
            <person name="Yoshida Y."/>
            <person name="Miyazaki K."/>
            <person name="Natsume S."/>
            <person name="Konno N."/>
        </authorList>
    </citation>
    <scope>NUCLEOTIDE SEQUENCE [LARGE SCALE GENOMIC DNA]</scope>
    <source>
        <strain evidence="9 10">NBRC 111202</strain>
    </source>
</reference>
<dbReference type="AlphaFoldDB" id="A0A1Q3DVP5"/>
<dbReference type="InterPro" id="IPR036230">
    <property type="entry name" value="LeuA_allosteric_dom_sf"/>
</dbReference>
<evidence type="ECO:0000313" key="9">
    <source>
        <dbReference type="EMBL" id="GAV99076.1"/>
    </source>
</evidence>
<gene>
    <name evidence="9" type="ORF">LENED_000507</name>
</gene>
<name>A0A1Q3DVP5_LENED</name>
<proteinExistence type="inferred from homology"/>
<comment type="similarity">
    <text evidence="2">Belongs to the alpha-IPM synthase/homocitrate synthase family. LeuA type 2 subfamily.</text>
</comment>
<dbReference type="STRING" id="5353.A0A1Q3DVP5"/>
<evidence type="ECO:0000256" key="2">
    <source>
        <dbReference type="ARBA" id="ARBA00009767"/>
    </source>
</evidence>
<dbReference type="Pfam" id="PF00682">
    <property type="entry name" value="HMGL-like"/>
    <property type="match status" value="1"/>
</dbReference>
<dbReference type="PROSITE" id="PS00815">
    <property type="entry name" value="AIPM_HOMOCIT_SYNTH_1"/>
    <property type="match status" value="1"/>
</dbReference>
<dbReference type="InterPro" id="IPR013709">
    <property type="entry name" value="2-isopropylmalate_synth_dimer"/>
</dbReference>
<dbReference type="EC" id="2.3.3.13" evidence="3"/>
<keyword evidence="6" id="KW-0100">Branched-chain amino acid biosynthesis</keyword>
<dbReference type="PANTHER" id="PTHR46911">
    <property type="match status" value="1"/>
</dbReference>
<dbReference type="Pfam" id="PF08502">
    <property type="entry name" value="LeuA_dimer"/>
    <property type="match status" value="1"/>
</dbReference>
<dbReference type="InterPro" id="IPR013785">
    <property type="entry name" value="Aldolase_TIM"/>
</dbReference>
<dbReference type="PANTHER" id="PTHR46911:SF1">
    <property type="entry name" value="2-ISOPROPYLMALATE SYNTHASE"/>
    <property type="match status" value="1"/>
</dbReference>
<feature type="compositionally biased region" description="Low complexity" evidence="7">
    <location>
        <begin position="586"/>
        <end position="595"/>
    </location>
</feature>
<keyword evidence="4" id="KW-0028">Amino-acid biosynthesis</keyword>
<organism evidence="9 10">
    <name type="scientific">Lentinula edodes</name>
    <name type="common">Shiitake mushroom</name>
    <name type="synonym">Lentinus edodes</name>
    <dbReference type="NCBI Taxonomy" id="5353"/>
    <lineage>
        <taxon>Eukaryota</taxon>
        <taxon>Fungi</taxon>
        <taxon>Dikarya</taxon>
        <taxon>Basidiomycota</taxon>
        <taxon>Agaricomycotina</taxon>
        <taxon>Agaricomycetes</taxon>
        <taxon>Agaricomycetidae</taxon>
        <taxon>Agaricales</taxon>
        <taxon>Marasmiineae</taxon>
        <taxon>Omphalotaceae</taxon>
        <taxon>Lentinula</taxon>
    </lineage>
</organism>
<dbReference type="Gene3D" id="3.20.20.70">
    <property type="entry name" value="Aldolase class I"/>
    <property type="match status" value="1"/>
</dbReference>
<sequence>MSLPDSVVLLLNVSGAFRAFGLYFYPRPRNGTYNQLKALSILPAVLHSMILDLHMLPFLVMIVDALLLVDNGTLASSFHGGILKVRDFQHSDYLTRSYIDGFLSIILSEVMPMLSDPSLKYLPYPSVPFSDGYIRQWPNKRTTTSPIWLSTDLRDGNQALVNPMSNATKLELFRLLVRIGFKQIEVAYPAAGDNEFQFVRDLIENNEIPDDVAIQIITPARPDLITKSIASLAGVKHGIIHLYNAVSPVFREVVFRNTKEQTIDLTINAVKLVKKLTEEETARSGARFTLNYCLETFSQTEPEFAVELGNRVLMEWGKASPEDKVYFNLAATVECAPSNHYADMVEYFNNNINQRSSVLLSIHPHNDRGTGVAATELALLAGGDRVEGCLLGNGERTGNVDLITLALNLYSQGVSPGLDFSNLPEIVQVVCRCNESAVPVRYPYAGTLVFSAFAGTHQDAIKKGLDSQAARWEKVDRTGEGIKYWAMPYIPIDPKDIGYGYENLIRVSSQSGKAGTAYVIKQTLQLDLPRRMQVSFYGVVQSECENSGKEMSTALITNAFKQKYCLSSKPIGRLHLQSLNITPLSPLSESSSLESDGTSTPPEQGTNLIRFEGHISVDGRIRKIMGDGKGVLSALLDGLRSDLELEINIGEIVYQHLEGDSTKAVTYLEVSTPGSPASKSGVGSVWGVGISSDSATSQCRAIISGINGLVGDRRFPRPKMVFTPRRDQSAQRSESWLRDFTFRAGHSVLQTPEHERSELIAASPI</sequence>
<dbReference type="Pfam" id="PF22615">
    <property type="entry name" value="IPMS_D2"/>
    <property type="match status" value="1"/>
</dbReference>
<comment type="caution">
    <text evidence="9">The sequence shown here is derived from an EMBL/GenBank/DDBJ whole genome shotgun (WGS) entry which is preliminary data.</text>
</comment>
<evidence type="ECO:0000259" key="8">
    <source>
        <dbReference type="PROSITE" id="PS50991"/>
    </source>
</evidence>
<evidence type="ECO:0000256" key="6">
    <source>
        <dbReference type="ARBA" id="ARBA00023304"/>
    </source>
</evidence>
<dbReference type="Gene3D" id="3.30.160.270">
    <property type="match status" value="1"/>
</dbReference>
<dbReference type="GO" id="GO:0009098">
    <property type="term" value="P:L-leucine biosynthetic process"/>
    <property type="evidence" value="ECO:0007669"/>
    <property type="project" value="InterPro"/>
</dbReference>
<dbReference type="SMART" id="SM00917">
    <property type="entry name" value="LeuA_dimer"/>
    <property type="match status" value="1"/>
</dbReference>
<accession>A0A1Q3DVP5</accession>
<comment type="catalytic activity">
    <reaction evidence="1">
        <text>3-methyl-2-oxobutanoate + acetyl-CoA + H2O = (2S)-2-isopropylmalate + CoA + H(+)</text>
        <dbReference type="Rhea" id="RHEA:21524"/>
        <dbReference type="ChEBI" id="CHEBI:1178"/>
        <dbReference type="ChEBI" id="CHEBI:11851"/>
        <dbReference type="ChEBI" id="CHEBI:15377"/>
        <dbReference type="ChEBI" id="CHEBI:15378"/>
        <dbReference type="ChEBI" id="CHEBI:57287"/>
        <dbReference type="ChEBI" id="CHEBI:57288"/>
        <dbReference type="EC" id="2.3.3.13"/>
    </reaction>
</comment>
<dbReference type="InterPro" id="IPR039371">
    <property type="entry name" value="LeuA_N_DRE-TIM"/>
</dbReference>
<dbReference type="SUPFAM" id="SSF51569">
    <property type="entry name" value="Aldolase"/>
    <property type="match status" value="1"/>
</dbReference>
<dbReference type="SUPFAM" id="SSF89000">
    <property type="entry name" value="post-HMGL domain-like"/>
    <property type="match status" value="1"/>
</dbReference>
<reference evidence="9 10" key="2">
    <citation type="submission" date="2017-02" db="EMBL/GenBank/DDBJ databases">
        <title>A genome survey and senescence transcriptome analysis in Lentinula edodes.</title>
        <authorList>
            <person name="Sakamoto Y."/>
            <person name="Nakade K."/>
            <person name="Sato S."/>
            <person name="Yoshida Y."/>
            <person name="Miyazaki K."/>
            <person name="Natsume S."/>
            <person name="Konno N."/>
        </authorList>
    </citation>
    <scope>NUCLEOTIDE SEQUENCE [LARGE SCALE GENOMIC DNA]</scope>
    <source>
        <strain evidence="9 10">NBRC 111202</strain>
    </source>
</reference>
<dbReference type="EMBL" id="BDGU01000007">
    <property type="protein sequence ID" value="GAV99076.1"/>
    <property type="molecule type" value="Genomic_DNA"/>
</dbReference>
<feature type="compositionally biased region" description="Polar residues" evidence="7">
    <location>
        <begin position="596"/>
        <end position="606"/>
    </location>
</feature>